<name>A0A2N3VCM5_9NOCA</name>
<protein>
    <submittedName>
        <fullName evidence="1">Uncharacterized protein</fullName>
    </submittedName>
</protein>
<evidence type="ECO:0000313" key="2">
    <source>
        <dbReference type="Proteomes" id="UP000233766"/>
    </source>
</evidence>
<reference evidence="1 2" key="1">
    <citation type="submission" date="2017-12" db="EMBL/GenBank/DDBJ databases">
        <title>Sequencing the genomes of 1000 Actinobacteria strains.</title>
        <authorList>
            <person name="Klenk H.-P."/>
        </authorList>
    </citation>
    <scope>NUCLEOTIDE SEQUENCE [LARGE SCALE GENOMIC DNA]</scope>
    <source>
        <strain evidence="1 2">DSM 44489</strain>
    </source>
</reference>
<dbReference type="RefSeq" id="WP_101465615.1">
    <property type="nucleotide sequence ID" value="NZ_PJMW01000002.1"/>
</dbReference>
<keyword evidence="2" id="KW-1185">Reference proteome</keyword>
<dbReference type="Proteomes" id="UP000233766">
    <property type="component" value="Unassembled WGS sequence"/>
</dbReference>
<organism evidence="1 2">
    <name type="scientific">Nocardia fluminea</name>
    <dbReference type="NCBI Taxonomy" id="134984"/>
    <lineage>
        <taxon>Bacteria</taxon>
        <taxon>Bacillati</taxon>
        <taxon>Actinomycetota</taxon>
        <taxon>Actinomycetes</taxon>
        <taxon>Mycobacteriales</taxon>
        <taxon>Nocardiaceae</taxon>
        <taxon>Nocardia</taxon>
    </lineage>
</organism>
<evidence type="ECO:0000313" key="1">
    <source>
        <dbReference type="EMBL" id="PKV79355.1"/>
    </source>
</evidence>
<proteinExistence type="predicted"/>
<comment type="caution">
    <text evidence="1">The sequence shown here is derived from an EMBL/GenBank/DDBJ whole genome shotgun (WGS) entry which is preliminary data.</text>
</comment>
<sequence>MTGRNTEPDPPAREGDRPVVVPLDPERIEHWRGVVADWEPLDRTQLDGIAAILDRVRARKRAATDRDDPHQYPHAA</sequence>
<dbReference type="AlphaFoldDB" id="A0A2N3VCM5"/>
<dbReference type="OrthoDB" id="4570314at2"/>
<accession>A0A2N3VCM5</accession>
<dbReference type="EMBL" id="PJMW01000002">
    <property type="protein sequence ID" value="PKV79355.1"/>
    <property type="molecule type" value="Genomic_DNA"/>
</dbReference>
<gene>
    <name evidence="1" type="ORF">ATK86_3747</name>
</gene>